<feature type="transmembrane region" description="Helical" evidence="9">
    <location>
        <begin position="435"/>
        <end position="458"/>
    </location>
</feature>
<organism evidence="11 12">
    <name type="scientific">Paenibacillus physcomitrellae</name>
    <dbReference type="NCBI Taxonomy" id="1619311"/>
    <lineage>
        <taxon>Bacteria</taxon>
        <taxon>Bacillati</taxon>
        <taxon>Bacillota</taxon>
        <taxon>Bacilli</taxon>
        <taxon>Bacillales</taxon>
        <taxon>Paenibacillaceae</taxon>
        <taxon>Paenibacillus</taxon>
    </lineage>
</organism>
<feature type="transmembrane region" description="Helical" evidence="9">
    <location>
        <begin position="273"/>
        <end position="296"/>
    </location>
</feature>
<reference evidence="12" key="1">
    <citation type="journal article" date="2019" name="Int. J. Syst. Evol. Microbiol.">
        <title>The Global Catalogue of Microorganisms (GCM) 10K type strain sequencing project: providing services to taxonomists for standard genome sequencing and annotation.</title>
        <authorList>
            <consortium name="The Broad Institute Genomics Platform"/>
            <consortium name="The Broad Institute Genome Sequencing Center for Infectious Disease"/>
            <person name="Wu L."/>
            <person name="Ma J."/>
        </authorList>
    </citation>
    <scope>NUCLEOTIDE SEQUENCE [LARGE SCALE GENOMIC DNA]</scope>
    <source>
        <strain evidence="12">CGMCC 1.15044</strain>
    </source>
</reference>
<evidence type="ECO:0000256" key="1">
    <source>
        <dbReference type="ARBA" id="ARBA00004651"/>
    </source>
</evidence>
<dbReference type="Pfam" id="PF13567">
    <property type="entry name" value="DUF4131"/>
    <property type="match status" value="1"/>
</dbReference>
<dbReference type="InterPro" id="IPR052159">
    <property type="entry name" value="Competence_DNA_uptake"/>
</dbReference>
<evidence type="ECO:0000256" key="5">
    <source>
        <dbReference type="ARBA" id="ARBA00023136"/>
    </source>
</evidence>
<protein>
    <recommendedName>
        <fullName evidence="10">Metallo-beta-lactamase domain-containing protein</fullName>
    </recommendedName>
</protein>
<keyword evidence="2" id="KW-1003">Cell membrane</keyword>
<comment type="function">
    <text evidence="7">Counteracts the endogenous Pycsar antiviral defense system. Phosphodiesterase that enables metal-dependent hydrolysis of host cyclic nucleotide Pycsar defense signals such as cCMP and cUMP.</text>
</comment>
<dbReference type="EMBL" id="BMHF01000001">
    <property type="protein sequence ID" value="GGA20231.1"/>
    <property type="molecule type" value="Genomic_DNA"/>
</dbReference>
<dbReference type="Gene3D" id="3.60.15.10">
    <property type="entry name" value="Ribonuclease Z/Hydroxyacylglutathione hydrolase-like"/>
    <property type="match status" value="1"/>
</dbReference>
<dbReference type="SMART" id="SM00849">
    <property type="entry name" value="Lactamase_B"/>
    <property type="match status" value="1"/>
</dbReference>
<feature type="transmembrane region" description="Helical" evidence="9">
    <location>
        <begin position="465"/>
        <end position="486"/>
    </location>
</feature>
<dbReference type="PANTHER" id="PTHR30619:SF1">
    <property type="entry name" value="RECOMBINATION PROTEIN 2"/>
    <property type="match status" value="1"/>
</dbReference>
<dbReference type="InterPro" id="IPR036866">
    <property type="entry name" value="RibonucZ/Hydroxyglut_hydro"/>
</dbReference>
<feature type="transmembrane region" description="Helical" evidence="9">
    <location>
        <begin position="375"/>
        <end position="394"/>
    </location>
</feature>
<dbReference type="InterPro" id="IPR004477">
    <property type="entry name" value="ComEC_N"/>
</dbReference>
<evidence type="ECO:0000313" key="12">
    <source>
        <dbReference type="Proteomes" id="UP000609323"/>
    </source>
</evidence>
<evidence type="ECO:0000256" key="7">
    <source>
        <dbReference type="ARBA" id="ARBA00034301"/>
    </source>
</evidence>
<evidence type="ECO:0000256" key="4">
    <source>
        <dbReference type="ARBA" id="ARBA00022989"/>
    </source>
</evidence>
<gene>
    <name evidence="11" type="ORF">GCM10010917_01070</name>
</gene>
<keyword evidence="12" id="KW-1185">Reference proteome</keyword>
<dbReference type="InterPro" id="IPR025405">
    <property type="entry name" value="DUF4131"/>
</dbReference>
<evidence type="ECO:0000256" key="2">
    <source>
        <dbReference type="ARBA" id="ARBA00022475"/>
    </source>
</evidence>
<dbReference type="Pfam" id="PF00753">
    <property type="entry name" value="Lactamase_B"/>
    <property type="match status" value="1"/>
</dbReference>
<feature type="transmembrane region" description="Helical" evidence="9">
    <location>
        <begin position="401"/>
        <end position="423"/>
    </location>
</feature>
<dbReference type="InterPro" id="IPR035681">
    <property type="entry name" value="ComA-like_MBL"/>
</dbReference>
<dbReference type="Pfam" id="PF03772">
    <property type="entry name" value="Competence"/>
    <property type="match status" value="1"/>
</dbReference>
<dbReference type="Proteomes" id="UP000609323">
    <property type="component" value="Unassembled WGS sequence"/>
</dbReference>
<evidence type="ECO:0000313" key="11">
    <source>
        <dbReference type="EMBL" id="GGA20231.1"/>
    </source>
</evidence>
<keyword evidence="4 9" id="KW-1133">Transmembrane helix</keyword>
<comment type="catalytic activity">
    <reaction evidence="8">
        <text>3',5'-cyclic UMP + H2O = UMP + H(+)</text>
        <dbReference type="Rhea" id="RHEA:70575"/>
        <dbReference type="ChEBI" id="CHEBI:15377"/>
        <dbReference type="ChEBI" id="CHEBI:15378"/>
        <dbReference type="ChEBI" id="CHEBI:57865"/>
        <dbReference type="ChEBI" id="CHEBI:184387"/>
    </reaction>
    <physiologicalReaction direction="left-to-right" evidence="8">
        <dbReference type="Rhea" id="RHEA:70576"/>
    </physiologicalReaction>
</comment>
<feature type="transmembrane region" description="Helical" evidence="9">
    <location>
        <begin position="578"/>
        <end position="597"/>
    </location>
</feature>
<dbReference type="CDD" id="cd07731">
    <property type="entry name" value="ComA-like_MBL-fold"/>
    <property type="match status" value="1"/>
</dbReference>
<feature type="transmembrane region" description="Helical" evidence="9">
    <location>
        <begin position="349"/>
        <end position="369"/>
    </location>
</feature>
<comment type="caution">
    <text evidence="11">The sequence shown here is derived from an EMBL/GenBank/DDBJ whole genome shotgun (WGS) entry which is preliminary data.</text>
</comment>
<evidence type="ECO:0000256" key="9">
    <source>
        <dbReference type="SAM" id="Phobius"/>
    </source>
</evidence>
<feature type="transmembrane region" description="Helical" evidence="9">
    <location>
        <begin position="498"/>
        <end position="516"/>
    </location>
</feature>
<keyword evidence="3 9" id="KW-0812">Transmembrane</keyword>
<sequence>MNTVKQRPLLESACWWIAGSGIAYFFSGGTRWLLWAACLLGYSIFALRMGRAKKQTVVMLLLFTASFLYWQIHEAHNHSTLPDRLQVSEEELNESQVRLKGILVSAVERDGDRADFIMEVNQAIYGAAAAAAATDFGGTTIHHEKVQVQVRLAKESEIQIVNTWTRGQSIEIEGTLEQPAGARNFGGFDYSAYLHNKHIHWLLKAPGAAAVKTGPGPFSIAKLLGYNDQMRQAVGRQIEFIFGGNNAGFMKGLLIGDTEELDPDIYSGFSALGLTHILAISGSHVAVNVAVLFWLLRRFRVPRETSITAVIAFIPFYMLLTGLSPSVVRSGIMAMIGLFLLRKHRLKDGLHVLAAAALLMLVWEPYYLLDVSFQLSFVVTAGLIVVVPLMQPFFSFLPKRLAGAVAITLTAQLASFPLTIYYFNQFSLLSLLSNLLLVPAISLVSLPAGTAALVLSYIYEPFGKWAAYPIKAINAVTFDAVAWLEAREGVMLIWKSPPLWWIALFYVLLYLMLKWIRRASVSSEQAELWASRNDDTVPLHPDMAPGQRSHSAVLGWAAPSALTMDAVMGFLRSANKRYVYGAWLCGVLLAAVLYGGYQPAYAKGRGYVQFIDVGQGDCMLITTPQGRNILVDSGGTVSFRKASDAWRDRRVPYEVGAKVVVPILKKRGIHALDAVIITHWDQDHAGGLQAVLDQIPVKALVMNGSVTDTPAFKKVFSRVEQRKIPVYYAHNGLRLQADRHTQLQFIGPLEEEQGQSQSRTEEIRKLEDQNARSVVFLMEMEGVSFLFTGDMDAKEERVVMLDLQQAQGLTGGKTIQGTGGPGAVDVLKVAHHGSKTSTTEEWLNYWKPRHAVISVGANNTYGHPNGDVLQRLLAAGTEVQRTDELGEIQISVKDGKMTSRHKVEK</sequence>
<proteinExistence type="predicted"/>
<dbReference type="SUPFAM" id="SSF56281">
    <property type="entry name" value="Metallo-hydrolase/oxidoreductase"/>
    <property type="match status" value="1"/>
</dbReference>
<evidence type="ECO:0000256" key="6">
    <source>
        <dbReference type="ARBA" id="ARBA00034221"/>
    </source>
</evidence>
<comment type="catalytic activity">
    <reaction evidence="6">
        <text>3',5'-cyclic CMP + H2O = CMP + H(+)</text>
        <dbReference type="Rhea" id="RHEA:72675"/>
        <dbReference type="ChEBI" id="CHEBI:15377"/>
        <dbReference type="ChEBI" id="CHEBI:15378"/>
        <dbReference type="ChEBI" id="CHEBI:58003"/>
        <dbReference type="ChEBI" id="CHEBI:60377"/>
    </reaction>
    <physiologicalReaction direction="left-to-right" evidence="6">
        <dbReference type="Rhea" id="RHEA:72676"/>
    </physiologicalReaction>
</comment>
<evidence type="ECO:0000256" key="3">
    <source>
        <dbReference type="ARBA" id="ARBA00022692"/>
    </source>
</evidence>
<keyword evidence="5 9" id="KW-0472">Membrane</keyword>
<feature type="transmembrane region" description="Helical" evidence="9">
    <location>
        <begin position="9"/>
        <end position="26"/>
    </location>
</feature>
<evidence type="ECO:0000259" key="10">
    <source>
        <dbReference type="SMART" id="SM00849"/>
    </source>
</evidence>
<feature type="transmembrane region" description="Helical" evidence="9">
    <location>
        <begin position="56"/>
        <end position="72"/>
    </location>
</feature>
<feature type="transmembrane region" description="Helical" evidence="9">
    <location>
        <begin position="303"/>
        <end position="320"/>
    </location>
</feature>
<comment type="subcellular location">
    <subcellularLocation>
        <location evidence="1">Cell membrane</location>
        <topology evidence="1">Multi-pass membrane protein</topology>
    </subcellularLocation>
</comment>
<name>A0ABQ1FKN4_9BACL</name>
<feature type="domain" description="Metallo-beta-lactamase" evidence="10">
    <location>
        <begin position="615"/>
        <end position="831"/>
    </location>
</feature>
<dbReference type="NCBIfam" id="TIGR00360">
    <property type="entry name" value="ComEC_N-term"/>
    <property type="match status" value="1"/>
</dbReference>
<dbReference type="PANTHER" id="PTHR30619">
    <property type="entry name" value="DNA INTERNALIZATION/COMPETENCE PROTEIN COMEC/REC2"/>
    <property type="match status" value="1"/>
</dbReference>
<accession>A0ABQ1FKN4</accession>
<dbReference type="InterPro" id="IPR001279">
    <property type="entry name" value="Metallo-B-lactamas"/>
</dbReference>
<evidence type="ECO:0000256" key="8">
    <source>
        <dbReference type="ARBA" id="ARBA00048505"/>
    </source>
</evidence>